<dbReference type="GO" id="GO:0000049">
    <property type="term" value="F:tRNA binding"/>
    <property type="evidence" value="ECO:0007669"/>
    <property type="project" value="UniProtKB-UniRule"/>
</dbReference>
<dbReference type="Proteomes" id="UP000717328">
    <property type="component" value="Unassembled WGS sequence"/>
</dbReference>
<protein>
    <recommendedName>
        <fullName evidence="7">tRNA (guanine(26)-N(2))-dimethyltransferase</fullName>
        <ecNumber evidence="7">2.1.1.216</ecNumber>
    </recommendedName>
    <alternativeName>
        <fullName evidence="10">tRNA 2,2-dimethylguanosine-26 methyltransferase</fullName>
    </alternativeName>
    <alternativeName>
        <fullName evidence="9">tRNA(guanine-26,N(2)-N(2)) methyltransferase</fullName>
    </alternativeName>
    <alternativeName>
        <fullName evidence="11">tRNA(m(2,2)G26)dimethyltransferase</fullName>
    </alternativeName>
</protein>
<dbReference type="Gene3D" id="3.30.56.70">
    <property type="entry name" value="N2,N2-dimethylguanosine tRNA methyltransferase, C-terminal domain"/>
    <property type="match status" value="1"/>
</dbReference>
<feature type="region of interest" description="Disordered" evidence="13">
    <location>
        <begin position="270"/>
        <end position="296"/>
    </location>
</feature>
<dbReference type="Gene3D" id="3.40.50.150">
    <property type="entry name" value="Vaccinia Virus protein VP39"/>
    <property type="match status" value="1"/>
</dbReference>
<evidence type="ECO:0000256" key="2">
    <source>
        <dbReference type="ARBA" id="ARBA00022603"/>
    </source>
</evidence>
<accession>A0A9P7K3K5</accession>
<evidence type="ECO:0000256" key="8">
    <source>
        <dbReference type="ARBA" id="ARBA00051897"/>
    </source>
</evidence>
<evidence type="ECO:0000256" key="10">
    <source>
        <dbReference type="ARBA" id="ARBA00082896"/>
    </source>
</evidence>
<keyword evidence="1 12" id="KW-0820">tRNA-binding</keyword>
<dbReference type="PROSITE" id="PS51626">
    <property type="entry name" value="SAM_MT_TRM1"/>
    <property type="match status" value="1"/>
</dbReference>
<sequence>MVVFLSKRSIATKRYVFLAALRLLLHTLSTSASRYGRYIEPLVSLSIDFYIRIFVRVKTAPLEVKKALTMTSPLGRVVEKSSAAGNINYLFKIQHGLNVTEKCPECDSVLHMAGPMWSGPLHDADFVSKVLDHLEANQDKYGTAVRMKGMLTVAQEEVKAPFYFTPAKIASFFHCTTPPLEDIASALLHAGHQVSRSHACAGSLKTTASREDVHSVFRSWIKLNPVKIENISETSPARRLLSKEPSFAANFTKHPGSVTLSGKTKLVRYQENPTSHWGPGTKAVSGSKRKRTKDDI</sequence>
<dbReference type="GO" id="GO:0002940">
    <property type="term" value="P:tRNA N2-guanine methylation"/>
    <property type="evidence" value="ECO:0007669"/>
    <property type="project" value="TreeGrafter"/>
</dbReference>
<feature type="compositionally biased region" description="Basic residues" evidence="13">
    <location>
        <begin position="287"/>
        <end position="296"/>
    </location>
</feature>
<evidence type="ECO:0000256" key="13">
    <source>
        <dbReference type="SAM" id="MobiDB-lite"/>
    </source>
</evidence>
<evidence type="ECO:0000313" key="14">
    <source>
        <dbReference type="EMBL" id="KAG5635488.1"/>
    </source>
</evidence>
<keyword evidence="4 12" id="KW-0949">S-adenosyl-L-methionine</keyword>
<dbReference type="InterPro" id="IPR002905">
    <property type="entry name" value="Trm1"/>
</dbReference>
<comment type="catalytic activity">
    <reaction evidence="8">
        <text>guanosine(26) in tRNA + 2 S-adenosyl-L-methionine = N(2)-dimethylguanosine(26) in tRNA + 2 S-adenosyl-L-homocysteine + 2 H(+)</text>
        <dbReference type="Rhea" id="RHEA:43140"/>
        <dbReference type="Rhea" id="RHEA-COMP:10359"/>
        <dbReference type="Rhea" id="RHEA-COMP:10360"/>
        <dbReference type="ChEBI" id="CHEBI:15378"/>
        <dbReference type="ChEBI" id="CHEBI:57856"/>
        <dbReference type="ChEBI" id="CHEBI:59789"/>
        <dbReference type="ChEBI" id="CHEBI:74269"/>
        <dbReference type="ChEBI" id="CHEBI:74513"/>
        <dbReference type="EC" id="2.1.1.216"/>
    </reaction>
</comment>
<proteinExistence type="inferred from homology"/>
<keyword evidence="5 12" id="KW-0819">tRNA processing</keyword>
<dbReference type="AlphaFoldDB" id="A0A9P7K3K5"/>
<evidence type="ECO:0000256" key="3">
    <source>
        <dbReference type="ARBA" id="ARBA00022679"/>
    </source>
</evidence>
<dbReference type="SUPFAM" id="SSF53335">
    <property type="entry name" value="S-adenosyl-L-methionine-dependent methyltransferases"/>
    <property type="match status" value="1"/>
</dbReference>
<organism evidence="14 15">
    <name type="scientific">Sphagnurus paluster</name>
    <dbReference type="NCBI Taxonomy" id="117069"/>
    <lineage>
        <taxon>Eukaryota</taxon>
        <taxon>Fungi</taxon>
        <taxon>Dikarya</taxon>
        <taxon>Basidiomycota</taxon>
        <taxon>Agaricomycotina</taxon>
        <taxon>Agaricomycetes</taxon>
        <taxon>Agaricomycetidae</taxon>
        <taxon>Agaricales</taxon>
        <taxon>Tricholomatineae</taxon>
        <taxon>Lyophyllaceae</taxon>
        <taxon>Sphagnurus</taxon>
    </lineage>
</organism>
<evidence type="ECO:0000256" key="11">
    <source>
        <dbReference type="ARBA" id="ARBA00083299"/>
    </source>
</evidence>
<dbReference type="PANTHER" id="PTHR10631">
    <property type="entry name" value="N 2 ,N 2 -DIMETHYLGUANOSINE TRNA METHYLTRANSFERASE"/>
    <property type="match status" value="1"/>
</dbReference>
<comment type="caution">
    <text evidence="14">The sequence shown here is derived from an EMBL/GenBank/DDBJ whole genome shotgun (WGS) entry which is preliminary data.</text>
</comment>
<evidence type="ECO:0000256" key="7">
    <source>
        <dbReference type="ARBA" id="ARBA00039099"/>
    </source>
</evidence>
<dbReference type="OrthoDB" id="6349953at2759"/>
<keyword evidence="15" id="KW-1185">Reference proteome</keyword>
<dbReference type="GO" id="GO:0005634">
    <property type="term" value="C:nucleus"/>
    <property type="evidence" value="ECO:0007669"/>
    <property type="project" value="TreeGrafter"/>
</dbReference>
<dbReference type="InterPro" id="IPR042296">
    <property type="entry name" value="tRNA_met_Trm1_C"/>
</dbReference>
<dbReference type="EMBL" id="JABCKI010006079">
    <property type="protein sequence ID" value="KAG5635488.1"/>
    <property type="molecule type" value="Genomic_DNA"/>
</dbReference>
<keyword evidence="6 12" id="KW-0694">RNA-binding</keyword>
<dbReference type="FunFam" id="3.30.56.70:FF:000001">
    <property type="entry name" value="tRNA (guanine(26)-N(2))-dimethyltransferase"/>
    <property type="match status" value="1"/>
</dbReference>
<comment type="similarity">
    <text evidence="12">Belongs to the class I-like SAM-binding methyltransferase superfamily. Trm1 family.</text>
</comment>
<evidence type="ECO:0000256" key="6">
    <source>
        <dbReference type="ARBA" id="ARBA00022884"/>
    </source>
</evidence>
<reference evidence="14" key="1">
    <citation type="submission" date="2021-02" db="EMBL/GenBank/DDBJ databases">
        <authorList>
            <person name="Nieuwenhuis M."/>
            <person name="Van De Peppel L.J.J."/>
        </authorList>
    </citation>
    <scope>NUCLEOTIDE SEQUENCE</scope>
    <source>
        <strain evidence="14">D49</strain>
    </source>
</reference>
<evidence type="ECO:0000256" key="9">
    <source>
        <dbReference type="ARBA" id="ARBA00077143"/>
    </source>
</evidence>
<keyword evidence="2 12" id="KW-0489">Methyltransferase</keyword>
<keyword evidence="3 12" id="KW-0808">Transferase</keyword>
<dbReference type="GO" id="GO:0160104">
    <property type="term" value="F:tRNA (guanine(26)-N2)-dimethyltransferase activity"/>
    <property type="evidence" value="ECO:0007669"/>
    <property type="project" value="UniProtKB-EC"/>
</dbReference>
<evidence type="ECO:0000256" key="12">
    <source>
        <dbReference type="PROSITE-ProRule" id="PRU00958"/>
    </source>
</evidence>
<name>A0A9P7K3K5_9AGAR</name>
<dbReference type="EC" id="2.1.1.216" evidence="7"/>
<dbReference type="InterPro" id="IPR029063">
    <property type="entry name" value="SAM-dependent_MTases_sf"/>
</dbReference>
<evidence type="ECO:0000256" key="1">
    <source>
        <dbReference type="ARBA" id="ARBA00022555"/>
    </source>
</evidence>
<gene>
    <name evidence="14" type="ORF">H0H81_011074</name>
</gene>
<reference evidence="14" key="2">
    <citation type="submission" date="2021-10" db="EMBL/GenBank/DDBJ databases">
        <title>Phylogenomics reveals ancestral predisposition of the termite-cultivated fungus Termitomyces towards a domesticated lifestyle.</title>
        <authorList>
            <person name="Auxier B."/>
            <person name="Grum-Grzhimaylo A."/>
            <person name="Cardenas M.E."/>
            <person name="Lodge J.D."/>
            <person name="Laessoe T."/>
            <person name="Pedersen O."/>
            <person name="Smith M.E."/>
            <person name="Kuyper T.W."/>
            <person name="Franco-Molano E.A."/>
            <person name="Baroni T.J."/>
            <person name="Aanen D.K."/>
        </authorList>
    </citation>
    <scope>NUCLEOTIDE SEQUENCE</scope>
    <source>
        <strain evidence="14">D49</strain>
    </source>
</reference>
<evidence type="ECO:0000256" key="4">
    <source>
        <dbReference type="ARBA" id="ARBA00022691"/>
    </source>
</evidence>
<evidence type="ECO:0000313" key="15">
    <source>
        <dbReference type="Proteomes" id="UP000717328"/>
    </source>
</evidence>
<dbReference type="Pfam" id="PF02005">
    <property type="entry name" value="TRM"/>
    <property type="match status" value="1"/>
</dbReference>
<evidence type="ECO:0000256" key="5">
    <source>
        <dbReference type="ARBA" id="ARBA00022694"/>
    </source>
</evidence>
<dbReference type="PANTHER" id="PTHR10631:SF3">
    <property type="entry name" value="TRNA (GUANINE(26)-N(2))-DIMETHYLTRANSFERASE"/>
    <property type="match status" value="1"/>
</dbReference>